<protein>
    <recommendedName>
        <fullName evidence="5">Fibronectin type-III domain-containing protein</fullName>
    </recommendedName>
</protein>
<evidence type="ECO:0008006" key="5">
    <source>
        <dbReference type="Google" id="ProtNLM"/>
    </source>
</evidence>
<dbReference type="Gene3D" id="2.60.40.10">
    <property type="entry name" value="Immunoglobulins"/>
    <property type="match status" value="1"/>
</dbReference>
<proteinExistence type="predicted"/>
<organism evidence="4">
    <name type="scientific">marine sediment metagenome</name>
    <dbReference type="NCBI Taxonomy" id="412755"/>
    <lineage>
        <taxon>unclassified sequences</taxon>
        <taxon>metagenomes</taxon>
        <taxon>ecological metagenomes</taxon>
    </lineage>
</organism>
<comment type="caution">
    <text evidence="4">The sequence shown here is derived from an EMBL/GenBank/DDBJ whole genome shotgun (WGS) entry which is preliminary data.</text>
</comment>
<dbReference type="InterPro" id="IPR004843">
    <property type="entry name" value="Calcineurin-like_PHP"/>
</dbReference>
<feature type="domain" description="Purple acid phosphatase N-terminal" evidence="3">
    <location>
        <begin position="32"/>
        <end position="113"/>
    </location>
</feature>
<gene>
    <name evidence="4" type="ORF">LCGC14_0292860</name>
</gene>
<dbReference type="GO" id="GO:0003993">
    <property type="term" value="F:acid phosphatase activity"/>
    <property type="evidence" value="ECO:0007669"/>
    <property type="project" value="InterPro"/>
</dbReference>
<dbReference type="Pfam" id="PF16656">
    <property type="entry name" value="Pur_ac_phosph_N"/>
    <property type="match status" value="1"/>
</dbReference>
<dbReference type="AlphaFoldDB" id="A0A0F9TXN7"/>
<dbReference type="SUPFAM" id="SSF56300">
    <property type="entry name" value="Metallo-dependent phosphatases"/>
    <property type="match status" value="1"/>
</dbReference>
<evidence type="ECO:0000256" key="1">
    <source>
        <dbReference type="ARBA" id="ARBA00022729"/>
    </source>
</evidence>
<dbReference type="InterPro" id="IPR013783">
    <property type="entry name" value="Ig-like_fold"/>
</dbReference>
<dbReference type="Pfam" id="PF00149">
    <property type="entry name" value="Metallophos"/>
    <property type="match status" value="1"/>
</dbReference>
<keyword evidence="1" id="KW-0732">Signal</keyword>
<dbReference type="PANTHER" id="PTHR45867">
    <property type="entry name" value="PURPLE ACID PHOSPHATASE"/>
    <property type="match status" value="1"/>
</dbReference>
<dbReference type="GO" id="GO:0046872">
    <property type="term" value="F:metal ion binding"/>
    <property type="evidence" value="ECO:0007669"/>
    <property type="project" value="InterPro"/>
</dbReference>
<feature type="domain" description="Calcineurin-like phosphoesterase" evidence="2">
    <location>
        <begin position="127"/>
        <end position="327"/>
    </location>
</feature>
<evidence type="ECO:0000259" key="3">
    <source>
        <dbReference type="Pfam" id="PF16656"/>
    </source>
</evidence>
<evidence type="ECO:0000313" key="4">
    <source>
        <dbReference type="EMBL" id="KKN84079.1"/>
    </source>
</evidence>
<evidence type="ECO:0000259" key="2">
    <source>
        <dbReference type="Pfam" id="PF00149"/>
    </source>
</evidence>
<accession>A0A0F9TXN7</accession>
<dbReference type="Gene3D" id="3.60.21.10">
    <property type="match status" value="1"/>
</dbReference>
<dbReference type="PANTHER" id="PTHR45867:SF3">
    <property type="entry name" value="ACID PHOSPHATASE TYPE 7"/>
    <property type="match status" value="1"/>
</dbReference>
<dbReference type="InterPro" id="IPR029052">
    <property type="entry name" value="Metallo-depent_PP-like"/>
</dbReference>
<dbReference type="SUPFAM" id="SSF49363">
    <property type="entry name" value="Purple acid phosphatase, N-terminal domain"/>
    <property type="match status" value="1"/>
</dbReference>
<dbReference type="InterPro" id="IPR008963">
    <property type="entry name" value="Purple_acid_Pase-like_N"/>
</dbReference>
<dbReference type="Gene3D" id="2.60.40.380">
    <property type="entry name" value="Purple acid phosphatase-like, N-terminal"/>
    <property type="match status" value="1"/>
</dbReference>
<dbReference type="EMBL" id="LAZR01000176">
    <property type="protein sequence ID" value="KKN84079.1"/>
    <property type="molecule type" value="Genomic_DNA"/>
</dbReference>
<sequence>MRITILNVSLLIGAIFQLSAQSEEVTISIQPYLQDATPNSIKVSWETNSGEESLVEFGVTPKLGRKVKGIAFDVNFTSARIHEVKIEGLDRFTAYYYRVKTGKAVSEIYQFKTPPFASDHESFNMVAMSDMQIDHNNPEKWAEVVNDGVLQYLKKEMKGKLPDNLALVLIPGDLVENGTKYGQWKKDFFNPAEKLFSQVPVYPVLGNHEKNSTYYFKYFSLPENGSPAYAEHWWYKDYGNTRVIGLNSNDGYRDIKEQYDWLEKVLDDTGNNQDIDFVFAQLHHPYKSELWIPGEEESTGKVVQLLEKFSSDTGKPSVHFFGHTHGYSRGQSKDHKHLWVNVASAGGALDNWGEFEGRDYDEFTVTQDQHGFVVVEVDADPNDPKFTIKRISRGNANVARNNEMTDSITVWRKERKPQMPETIYPVDEVVDTMGIILKAGKFDSGGSEAFHAASNWQISTSKDFSSTVFESWKQFENWYYLENRQKSDDLTDEKTERLKTNTTYFWRVRYRDQNLNWSVWSKTATFKTKG</sequence>
<dbReference type="InterPro" id="IPR015914">
    <property type="entry name" value="PAPs_N"/>
</dbReference>
<name>A0A0F9TXN7_9ZZZZ</name>
<reference evidence="4" key="1">
    <citation type="journal article" date="2015" name="Nature">
        <title>Complex archaea that bridge the gap between prokaryotes and eukaryotes.</title>
        <authorList>
            <person name="Spang A."/>
            <person name="Saw J.H."/>
            <person name="Jorgensen S.L."/>
            <person name="Zaremba-Niedzwiedzka K."/>
            <person name="Martijn J."/>
            <person name="Lind A.E."/>
            <person name="van Eijk R."/>
            <person name="Schleper C."/>
            <person name="Guy L."/>
            <person name="Ettema T.J."/>
        </authorList>
    </citation>
    <scope>NUCLEOTIDE SEQUENCE</scope>
</reference>